<evidence type="ECO:0000313" key="1">
    <source>
        <dbReference type="EMBL" id="TDP38201.1"/>
    </source>
</evidence>
<dbReference type="InterPro" id="IPR042268">
    <property type="entry name" value="BamC_C"/>
</dbReference>
<gene>
    <name evidence="1" type="ORF">DEU29_10553</name>
</gene>
<sequence>MKFTRVATVVAATIAVSACSSGPKEQASGDFDYVEINQSESLTIPGQLEQPANPGDYRVETEKQYPGAVGGNVNVMSPRLVRPVALGSRVLENEQQSTVYFDVVDGMGRSVADFVWRAAERVLERRGISWQQQAEHRWLTEPVSRAVEIDDDSSFWDFTDSETRQLQRSFRYQLQQQPAEHQRTTSLTIDLVDATEQQDGQTVAMSDIRQTNTEVMLLNAIISEVNRLQQQAVLEQGNQVVPLSLASNNNQEPAFIIGMNFENAWPLAGLALEAIGLTVDDLNRDAGTYFVEYSAPDSGFLFMGGDDYDALDIEEGEYEVRLVEYNDDTAMTVVKDGEVVPAAWLQAIEDAFATALQEQNQR</sequence>
<dbReference type="EMBL" id="SNXI01000005">
    <property type="protein sequence ID" value="TDP38201.1"/>
    <property type="molecule type" value="Genomic_DNA"/>
</dbReference>
<dbReference type="AlphaFoldDB" id="A0A4R6PJF8"/>
<dbReference type="Gene3D" id="3.30.530.50">
    <property type="match status" value="1"/>
</dbReference>
<dbReference type="PROSITE" id="PS51257">
    <property type="entry name" value="PROKAR_LIPOPROTEIN"/>
    <property type="match status" value="1"/>
</dbReference>
<dbReference type="OrthoDB" id="5598420at2"/>
<dbReference type="Proteomes" id="UP000295531">
    <property type="component" value="Unassembled WGS sequence"/>
</dbReference>
<dbReference type="Pfam" id="PF06804">
    <property type="entry name" value="Lipoprotein_18"/>
    <property type="match status" value="1"/>
</dbReference>
<dbReference type="RefSeq" id="WP_133539249.1">
    <property type="nucleotide sequence ID" value="NZ_SNXI01000005.1"/>
</dbReference>
<name>A0A4R6PJF8_9GAMM</name>
<accession>A0A4R6PJF8</accession>
<protein>
    <submittedName>
        <fullName evidence="1">Beta-barrel assembly machine subunit BamC</fullName>
    </submittedName>
</protein>
<reference evidence="1 2" key="1">
    <citation type="submission" date="2019-03" db="EMBL/GenBank/DDBJ databases">
        <title>Freshwater and sediment microbial communities from various areas in North America, analyzing microbe dynamics in response to fracking.</title>
        <authorList>
            <person name="Lamendella R."/>
        </authorList>
    </citation>
    <scope>NUCLEOTIDE SEQUENCE [LARGE SCALE GENOMIC DNA]</scope>
    <source>
        <strain evidence="1 2">18_TX</strain>
    </source>
</reference>
<dbReference type="Gene3D" id="3.30.310.170">
    <property type="entry name" value="Outer membrane protein assembly factor BamC"/>
    <property type="match status" value="1"/>
</dbReference>
<comment type="caution">
    <text evidence="1">The sequence shown here is derived from an EMBL/GenBank/DDBJ whole genome shotgun (WGS) entry which is preliminary data.</text>
</comment>
<proteinExistence type="predicted"/>
<organism evidence="1 2">
    <name type="scientific">Idiomarina aquatica</name>
    <dbReference type="NCBI Taxonomy" id="1327752"/>
    <lineage>
        <taxon>Bacteria</taxon>
        <taxon>Pseudomonadati</taxon>
        <taxon>Pseudomonadota</taxon>
        <taxon>Gammaproteobacteria</taxon>
        <taxon>Alteromonadales</taxon>
        <taxon>Idiomarinaceae</taxon>
        <taxon>Idiomarina</taxon>
    </lineage>
</organism>
<dbReference type="InterPro" id="IPR010653">
    <property type="entry name" value="NlpB/DapX"/>
</dbReference>
<keyword evidence="2" id="KW-1185">Reference proteome</keyword>
<evidence type="ECO:0000313" key="2">
    <source>
        <dbReference type="Proteomes" id="UP000295531"/>
    </source>
</evidence>